<proteinExistence type="inferred from homology"/>
<dbReference type="AlphaFoldDB" id="A0A151Z7H4"/>
<keyword evidence="3 4" id="KW-0949">S-adenosyl-L-methionine</keyword>
<gene>
    <name evidence="6" type="ORF">DLAC_09861</name>
</gene>
<keyword evidence="1 4" id="KW-0489">Methyltransferase</keyword>
<dbReference type="SUPFAM" id="SSF53335">
    <property type="entry name" value="S-adenosyl-L-methionine-dependent methyltransferases"/>
    <property type="match status" value="1"/>
</dbReference>
<reference evidence="6 7" key="1">
    <citation type="submission" date="2015-12" db="EMBL/GenBank/DDBJ databases">
        <title>Dictyostelia acquired genes for synthesis and detection of signals that induce cell-type specialization by lateral gene transfer from prokaryotes.</title>
        <authorList>
            <person name="Gloeckner G."/>
            <person name="Schaap P."/>
        </authorList>
    </citation>
    <scope>NUCLEOTIDE SEQUENCE [LARGE SCALE GENOMIC DNA]</scope>
    <source>
        <strain evidence="6 7">TK</strain>
    </source>
</reference>
<evidence type="ECO:0000256" key="4">
    <source>
        <dbReference type="PROSITE-ProRule" id="PRU01016"/>
    </source>
</evidence>
<dbReference type="PROSITE" id="PS51679">
    <property type="entry name" value="SAM_MT_C5"/>
    <property type="match status" value="1"/>
</dbReference>
<dbReference type="NCBIfam" id="TIGR00675">
    <property type="entry name" value="dcm"/>
    <property type="match status" value="1"/>
</dbReference>
<keyword evidence="7" id="KW-1185">Reference proteome</keyword>
<dbReference type="InterPro" id="IPR029063">
    <property type="entry name" value="SAM-dependent_MTases_sf"/>
</dbReference>
<dbReference type="STRING" id="361077.A0A151Z7H4"/>
<comment type="caution">
    <text evidence="6">The sequence shown here is derived from an EMBL/GenBank/DDBJ whole genome shotgun (WGS) entry which is preliminary data.</text>
</comment>
<comment type="similarity">
    <text evidence="4 5">Belongs to the class I-like SAM-binding methyltransferase superfamily. C5-methyltransferase family.</text>
</comment>
<dbReference type="Gene3D" id="3.40.50.150">
    <property type="entry name" value="Vaccinia Virus protein VP39"/>
    <property type="match status" value="1"/>
</dbReference>
<evidence type="ECO:0000256" key="3">
    <source>
        <dbReference type="ARBA" id="ARBA00022691"/>
    </source>
</evidence>
<dbReference type="FunCoup" id="A0A151Z7H4">
    <property type="interactions" value="315"/>
</dbReference>
<name>A0A151Z7H4_TIELA</name>
<dbReference type="OMA" id="HYAFKYA"/>
<evidence type="ECO:0000313" key="6">
    <source>
        <dbReference type="EMBL" id="KYQ89885.1"/>
    </source>
</evidence>
<dbReference type="PRINTS" id="PR00105">
    <property type="entry name" value="C5METTRFRASE"/>
</dbReference>
<dbReference type="Proteomes" id="UP000076078">
    <property type="component" value="Unassembled WGS sequence"/>
</dbReference>
<dbReference type="InterPro" id="IPR001525">
    <property type="entry name" value="C5_MeTfrase"/>
</dbReference>
<evidence type="ECO:0000256" key="2">
    <source>
        <dbReference type="ARBA" id="ARBA00022679"/>
    </source>
</evidence>
<dbReference type="InParanoid" id="A0A151Z7H4"/>
<evidence type="ECO:0000256" key="5">
    <source>
        <dbReference type="RuleBase" id="RU000416"/>
    </source>
</evidence>
<dbReference type="PANTHER" id="PTHR46098:SF1">
    <property type="entry name" value="TRNA (CYTOSINE(38)-C(5))-METHYLTRANSFERASE"/>
    <property type="match status" value="1"/>
</dbReference>
<dbReference type="GO" id="GO:0032259">
    <property type="term" value="P:methylation"/>
    <property type="evidence" value="ECO:0007669"/>
    <property type="project" value="UniProtKB-KW"/>
</dbReference>
<feature type="active site" evidence="4">
    <location>
        <position position="81"/>
    </location>
</feature>
<dbReference type="OrthoDB" id="414133at2759"/>
<dbReference type="Gene3D" id="3.90.120.10">
    <property type="entry name" value="DNA Methylase, subunit A, domain 2"/>
    <property type="match status" value="1"/>
</dbReference>
<protein>
    <submittedName>
        <fullName evidence="6">DnmA, DNA (Cytosine-5-)-methyltransferase</fullName>
    </submittedName>
</protein>
<accession>A0A151Z7H4</accession>
<keyword evidence="2 4" id="KW-0808">Transferase</keyword>
<dbReference type="GO" id="GO:0005634">
    <property type="term" value="C:nucleus"/>
    <property type="evidence" value="ECO:0007669"/>
    <property type="project" value="TreeGrafter"/>
</dbReference>
<organism evidence="6 7">
    <name type="scientific">Tieghemostelium lacteum</name>
    <name type="common">Slime mold</name>
    <name type="synonym">Dictyostelium lacteum</name>
    <dbReference type="NCBI Taxonomy" id="361077"/>
    <lineage>
        <taxon>Eukaryota</taxon>
        <taxon>Amoebozoa</taxon>
        <taxon>Evosea</taxon>
        <taxon>Eumycetozoa</taxon>
        <taxon>Dictyostelia</taxon>
        <taxon>Dictyosteliales</taxon>
        <taxon>Raperosteliaceae</taxon>
        <taxon>Tieghemostelium</taxon>
    </lineage>
</organism>
<dbReference type="Pfam" id="PF00145">
    <property type="entry name" value="DNA_methylase"/>
    <property type="match status" value="1"/>
</dbReference>
<dbReference type="GO" id="GO:0008168">
    <property type="term" value="F:methyltransferase activity"/>
    <property type="evidence" value="ECO:0007669"/>
    <property type="project" value="UniProtKB-KW"/>
</dbReference>
<evidence type="ECO:0000313" key="7">
    <source>
        <dbReference type="Proteomes" id="UP000076078"/>
    </source>
</evidence>
<dbReference type="InterPro" id="IPR050750">
    <property type="entry name" value="C5-MTase"/>
</dbReference>
<evidence type="ECO:0000256" key="1">
    <source>
        <dbReference type="ARBA" id="ARBA00022603"/>
    </source>
</evidence>
<sequence>MNNEEELRVLEFYSGIGGMHYGLLESKLKFKVIQSFDINTNANANYLHTFKEKVNQKSIDSLTLKELESYNSNMWTMSPPCQPFTRNGLQLDDKDNRTNSFLHLLEQLVKLDKLAPTYILIENVFGFEKSNTRQQLIETLKTLNYTYQEFILSPQSFFIPNQRTRYFLVASRNPLRNCSISPDIQLSIPGYKHSTDLMECNQIQEYLDSNSTEEGHYQKYQIPMDILQSKGMLLDIKQATDRTTNCYTRAYGKYIEGTGSVLQTDTRFQAEIDNNQSLIPLKLRYFSAKEITRLHGFPETFEFHPSFTSLQQYRLIGNSLNVKIISQLLLYLFSNKQ</sequence>
<dbReference type="EMBL" id="LODT01000039">
    <property type="protein sequence ID" value="KYQ89885.1"/>
    <property type="molecule type" value="Genomic_DNA"/>
</dbReference>
<dbReference type="PANTHER" id="PTHR46098">
    <property type="entry name" value="TRNA (CYTOSINE(38)-C(5))-METHYLTRANSFERASE"/>
    <property type="match status" value="1"/>
</dbReference>